<gene>
    <name evidence="1" type="ORF">P170DRAFT_61007</name>
</gene>
<dbReference type="AlphaFoldDB" id="A0A2I2FSW4"/>
<dbReference type="EMBL" id="MSFO01000010">
    <property type="protein sequence ID" value="PLB43719.1"/>
    <property type="molecule type" value="Genomic_DNA"/>
</dbReference>
<accession>A0A2I2FSW4</accession>
<organism evidence="1 2">
    <name type="scientific">Aspergillus steynii IBT 23096</name>
    <dbReference type="NCBI Taxonomy" id="1392250"/>
    <lineage>
        <taxon>Eukaryota</taxon>
        <taxon>Fungi</taxon>
        <taxon>Dikarya</taxon>
        <taxon>Ascomycota</taxon>
        <taxon>Pezizomycotina</taxon>
        <taxon>Eurotiomycetes</taxon>
        <taxon>Eurotiomycetidae</taxon>
        <taxon>Eurotiales</taxon>
        <taxon>Aspergillaceae</taxon>
        <taxon>Aspergillus</taxon>
        <taxon>Aspergillus subgen. Circumdati</taxon>
    </lineage>
</organism>
<dbReference type="Proteomes" id="UP000234275">
    <property type="component" value="Unassembled WGS sequence"/>
</dbReference>
<evidence type="ECO:0000313" key="2">
    <source>
        <dbReference type="Proteomes" id="UP000234275"/>
    </source>
</evidence>
<keyword evidence="2" id="KW-1185">Reference proteome</keyword>
<sequence>MACITRLPWPWEGVHDDFDLAILGAGQMTLRETTAGLFHWGQPGRKELGRKRKETWKPMRRFAVPGLFVDDDIREGVREGGQYRQLWFSSRLFLNSLCRESHERRRGRDETRPRQEPDLFRCESFRVLFFVYIQRLRMVFYRCPNTSPRCSAWTK</sequence>
<comment type="caution">
    <text evidence="1">The sequence shown here is derived from an EMBL/GenBank/DDBJ whole genome shotgun (WGS) entry which is preliminary data.</text>
</comment>
<dbReference type="GeneID" id="36563006"/>
<protein>
    <submittedName>
        <fullName evidence="1">Uncharacterized protein</fullName>
    </submittedName>
</protein>
<dbReference type="RefSeq" id="XP_024699021.1">
    <property type="nucleotide sequence ID" value="XM_024855300.1"/>
</dbReference>
<proteinExistence type="predicted"/>
<reference evidence="1 2" key="1">
    <citation type="submission" date="2016-12" db="EMBL/GenBank/DDBJ databases">
        <title>The genomes of Aspergillus section Nigri reveals drivers in fungal speciation.</title>
        <authorList>
            <consortium name="DOE Joint Genome Institute"/>
            <person name="Vesth T.C."/>
            <person name="Nybo J."/>
            <person name="Theobald S."/>
            <person name="Brandl J."/>
            <person name="Frisvad J.C."/>
            <person name="Nielsen K.F."/>
            <person name="Lyhne E.K."/>
            <person name="Kogle M.E."/>
            <person name="Kuo A."/>
            <person name="Riley R."/>
            <person name="Clum A."/>
            <person name="Nolan M."/>
            <person name="Lipzen A."/>
            <person name="Salamov A."/>
            <person name="Henrissat B."/>
            <person name="Wiebenga A."/>
            <person name="De Vries R.P."/>
            <person name="Grigoriev I.V."/>
            <person name="Mortensen U.H."/>
            <person name="Andersen M.R."/>
            <person name="Baker S.E."/>
        </authorList>
    </citation>
    <scope>NUCLEOTIDE SEQUENCE [LARGE SCALE GENOMIC DNA]</scope>
    <source>
        <strain evidence="1 2">IBT 23096</strain>
    </source>
</reference>
<name>A0A2I2FSW4_9EURO</name>
<evidence type="ECO:0000313" key="1">
    <source>
        <dbReference type="EMBL" id="PLB43719.1"/>
    </source>
</evidence>
<dbReference type="VEuPathDB" id="FungiDB:P170DRAFT_61007"/>